<gene>
    <name evidence="5" type="ORF">BU24DRAFT_133688</name>
</gene>
<dbReference type="InterPro" id="IPR019901">
    <property type="entry name" value="Ergot_alkaloid_biosynthesis"/>
</dbReference>
<dbReference type="GeneID" id="54278441"/>
<accession>A0A6A5Y5S6</accession>
<dbReference type="PANTHER" id="PTHR43162">
    <property type="match status" value="1"/>
</dbReference>
<evidence type="ECO:0000256" key="1">
    <source>
        <dbReference type="ARBA" id="ARBA00005107"/>
    </source>
</evidence>
<dbReference type="Proteomes" id="UP000799778">
    <property type="component" value="Unassembled WGS sequence"/>
</dbReference>
<organism evidence="5 6">
    <name type="scientific">Aaosphaeria arxii CBS 175.79</name>
    <dbReference type="NCBI Taxonomy" id="1450172"/>
    <lineage>
        <taxon>Eukaryota</taxon>
        <taxon>Fungi</taxon>
        <taxon>Dikarya</taxon>
        <taxon>Ascomycota</taxon>
        <taxon>Pezizomycotina</taxon>
        <taxon>Dothideomycetes</taxon>
        <taxon>Pleosporomycetidae</taxon>
        <taxon>Pleosporales</taxon>
        <taxon>Pleosporales incertae sedis</taxon>
        <taxon>Aaosphaeria</taxon>
    </lineage>
</organism>
<dbReference type="GO" id="GO:0035835">
    <property type="term" value="P:indole alkaloid biosynthetic process"/>
    <property type="evidence" value="ECO:0007669"/>
    <property type="project" value="UniProtKB-UniPathway"/>
</dbReference>
<dbReference type="EMBL" id="ML978067">
    <property type="protein sequence ID" value="KAF2020120.1"/>
    <property type="molecule type" value="Genomic_DNA"/>
</dbReference>
<dbReference type="SUPFAM" id="SSF51735">
    <property type="entry name" value="NAD(P)-binding Rossmann-fold domains"/>
    <property type="match status" value="1"/>
</dbReference>
<dbReference type="Gene3D" id="3.40.50.720">
    <property type="entry name" value="NAD(P)-binding Rossmann-like Domain"/>
    <property type="match status" value="1"/>
</dbReference>
<keyword evidence="3" id="KW-0017">Alkaloid metabolism</keyword>
<evidence type="ECO:0000256" key="2">
    <source>
        <dbReference type="ARBA" id="ARBA00005372"/>
    </source>
</evidence>
<dbReference type="UniPathway" id="UPA00327"/>
<keyword evidence="6" id="KW-1185">Reference proteome</keyword>
<keyword evidence="4" id="KW-0560">Oxidoreductase</keyword>
<proteinExistence type="inferred from homology"/>
<dbReference type="OrthoDB" id="419598at2759"/>
<protein>
    <submittedName>
        <fullName evidence="5">NAD(P)-binding protein</fullName>
    </submittedName>
</protein>
<evidence type="ECO:0000313" key="6">
    <source>
        <dbReference type="Proteomes" id="UP000799778"/>
    </source>
</evidence>
<comment type="similarity">
    <text evidence="2">Belongs to the fgaFS/easG family.</text>
</comment>
<dbReference type="InterPro" id="IPR036291">
    <property type="entry name" value="NAD(P)-bd_dom_sf"/>
</dbReference>
<dbReference type="PANTHER" id="PTHR43162:SF1">
    <property type="entry name" value="PRESTALK A DIFFERENTIATION PROTEIN A"/>
    <property type="match status" value="1"/>
</dbReference>
<evidence type="ECO:0000256" key="3">
    <source>
        <dbReference type="ARBA" id="ARBA00022589"/>
    </source>
</evidence>
<reference evidence="5" key="1">
    <citation type="journal article" date="2020" name="Stud. Mycol.">
        <title>101 Dothideomycetes genomes: a test case for predicting lifestyles and emergence of pathogens.</title>
        <authorList>
            <person name="Haridas S."/>
            <person name="Albert R."/>
            <person name="Binder M."/>
            <person name="Bloem J."/>
            <person name="Labutti K."/>
            <person name="Salamov A."/>
            <person name="Andreopoulos B."/>
            <person name="Baker S."/>
            <person name="Barry K."/>
            <person name="Bills G."/>
            <person name="Bluhm B."/>
            <person name="Cannon C."/>
            <person name="Castanera R."/>
            <person name="Culley D."/>
            <person name="Daum C."/>
            <person name="Ezra D."/>
            <person name="Gonzalez J."/>
            <person name="Henrissat B."/>
            <person name="Kuo A."/>
            <person name="Liang C."/>
            <person name="Lipzen A."/>
            <person name="Lutzoni F."/>
            <person name="Magnuson J."/>
            <person name="Mondo S."/>
            <person name="Nolan M."/>
            <person name="Ohm R."/>
            <person name="Pangilinan J."/>
            <person name="Park H.-J."/>
            <person name="Ramirez L."/>
            <person name="Alfaro M."/>
            <person name="Sun H."/>
            <person name="Tritt A."/>
            <person name="Yoshinaga Y."/>
            <person name="Zwiers L.-H."/>
            <person name="Turgeon B."/>
            <person name="Goodwin S."/>
            <person name="Spatafora J."/>
            <person name="Crous P."/>
            <person name="Grigoriev I."/>
        </authorList>
    </citation>
    <scope>NUCLEOTIDE SEQUENCE</scope>
    <source>
        <strain evidence="5">CBS 175.79</strain>
    </source>
</reference>
<dbReference type="InterPro" id="IPR051604">
    <property type="entry name" value="Ergot_Alk_Oxidoreductase"/>
</dbReference>
<comment type="pathway">
    <text evidence="1">Alkaloid biosynthesis; ergot alkaloid biosynthesis.</text>
</comment>
<dbReference type="RefSeq" id="XP_033388459.1">
    <property type="nucleotide sequence ID" value="XM_033521044.1"/>
</dbReference>
<evidence type="ECO:0000256" key="4">
    <source>
        <dbReference type="ARBA" id="ARBA00023002"/>
    </source>
</evidence>
<sequence>MTILITGSTGKTSKRLAEILQASNTPFLIATRRDASEIPFPSVQFDWHEAKSFENPFNTATDISAVYLVAPETPEPAPFVNPFIDLAIAKGVKKYVLLSGTPQVKGGQFSGRIWSHLEQANVEFAVLRPTWFMENFSELQHQPSIKNDSTIYTAAEYGKVPFVSVDDIAEAASSFLLGKIPYGNKDYVILGPEALDHGETAEILSSVLGRQIVYVPKSVDEMVAQYTGIGLKPMFANAMPYLETLVRDGSEAKLKNDLESLIGKKGIDFRTWAEREAKGGYWG</sequence>
<evidence type="ECO:0000313" key="5">
    <source>
        <dbReference type="EMBL" id="KAF2020120.1"/>
    </source>
</evidence>
<dbReference type="GO" id="GO:0016491">
    <property type="term" value="F:oxidoreductase activity"/>
    <property type="evidence" value="ECO:0007669"/>
    <property type="project" value="UniProtKB-KW"/>
</dbReference>
<dbReference type="NCBIfam" id="TIGR03649">
    <property type="entry name" value="ergot_EASG"/>
    <property type="match status" value="1"/>
</dbReference>
<dbReference type="AlphaFoldDB" id="A0A6A5Y5S6"/>
<name>A0A6A5Y5S6_9PLEO</name>
<dbReference type="Gene3D" id="3.90.25.10">
    <property type="entry name" value="UDP-galactose 4-epimerase, domain 1"/>
    <property type="match status" value="1"/>
</dbReference>